<feature type="region of interest" description="Disordered" evidence="1">
    <location>
        <begin position="799"/>
        <end position="878"/>
    </location>
</feature>
<dbReference type="KEGG" id="cdep:91090481"/>
<keyword evidence="3" id="KW-1185">Reference proteome</keyword>
<reference evidence="2" key="1">
    <citation type="submission" date="2016-06" db="EMBL/GenBank/DDBJ databases">
        <authorList>
            <person name="Cuomo C."/>
            <person name="Litvintseva A."/>
            <person name="Heitman J."/>
            <person name="Chen Y."/>
            <person name="Sun S."/>
            <person name="Springer D."/>
            <person name="Dromer F."/>
            <person name="Young S."/>
            <person name="Zeng Q."/>
            <person name="Chapman S."/>
            <person name="Gujja S."/>
            <person name="Saif S."/>
            <person name="Birren B."/>
        </authorList>
    </citation>
    <scope>NUCLEOTIDE SEQUENCE</scope>
    <source>
        <strain evidence="2">CBS 7841</strain>
    </source>
</reference>
<accession>A0AAJ8JYP9</accession>
<feature type="region of interest" description="Disordered" evidence="1">
    <location>
        <begin position="575"/>
        <end position="595"/>
    </location>
</feature>
<feature type="compositionally biased region" description="Polar residues" evidence="1">
    <location>
        <begin position="807"/>
        <end position="817"/>
    </location>
</feature>
<dbReference type="EMBL" id="CP143791">
    <property type="protein sequence ID" value="WVN91026.1"/>
    <property type="molecule type" value="Genomic_DNA"/>
</dbReference>
<sequence length="1094" mass="119719">MPETEVRAFCQPHLHTMSMGSPLRCSEAAKAASGGYDDRGERGPILGRKAADADRKRAPLRRCNSFLFLLFHLHLDIVLSSVVSPLKKKDVESSQEGVTMGALRRQPAMNDLHGGAQMIPVDWNDGTWSDAVLSTDRLKKRRSTTVLTEIENTKRIKEVKQPGDKYKKALPILTKRSEPMLRGSRQMSPLSPLSPMSPSDTTTIVLESRRRSFSSPREAKIDGERTELASSCDVDDELAVTLKVPNPSQRFLASAYPGSSDHSGYPGFNNDRPTSHPMVREYTMMGWDANDENSPTKTDGLPRVTDIERTKKGNSKSPWHQFSARTVSKQPSSIRGVGVTDASLPSRENEPQTLASSLSNRLGGPSWPSTSSLHSSPPSPTPQSSRSAKSSLMSYHSSIHIITATATTQARPHIAFLANASDVSILTRSSVDLDDLDPTGSPASLPESLEAECIDLRNTGCHPSPLGGARDERRISWMSRTSGAEIEMLTQQPPSPVHETALESAETDVHPTTQLLWPQTSFDRAKLKRTHTYTNLRNVLQLAFHPGSPAEAQASAQEHENSVSTQGLQPAAIIHSPSALGPPIDLPSRSMTPNGPKSEVTFALPTSPTTQFAAPARPVSLCSPTAAVEQLLPVSPFQSPETSKNRHKNGGKRTPKRSPFQNTKDSLREMFTTFKGRTLVHAFDKAEQNLQRESSLKSKISGPIGVYEIKANIRNQEKIDREWREDVLRDAVRRSLSGQFKLAEEMARQGSERSAGKIADKDVLSKANNGSKTRLPIPGTLLNAAPIAGKDYNIANEDQSKVKSTQESEPSMESSFNLRAVTDGMFVPTSSESNRRESNSLERQLSNKTALQRLPGKARPTSAPLIMAWSPPRLPQTSQTLSQLINPPIVINQASPVKDPNEVLDTRPDQSPSPSPRVGRSKSQKVSRRTSILNFFKSKEKESKSKSHIGSPKQKPKKLPSGTFTASIRSSFLALTKHNQLPAPPEGGRAEPARSSSGTPPSTNPLRTPIQHQMDIYSPLSKKDTSFELILNLPPAKPLLDELAARDEALLTLEGKQRNAGLGLDLMSMEKILEWRKELEGDSTTPIESSTSRS</sequence>
<protein>
    <submittedName>
        <fullName evidence="2">Uncharacterized protein</fullName>
    </submittedName>
</protein>
<feature type="compositionally biased region" description="Basic residues" evidence="1">
    <location>
        <begin position="919"/>
        <end position="928"/>
    </location>
</feature>
<organism evidence="2 3">
    <name type="scientific">Cryptococcus depauperatus CBS 7841</name>
    <dbReference type="NCBI Taxonomy" id="1295531"/>
    <lineage>
        <taxon>Eukaryota</taxon>
        <taxon>Fungi</taxon>
        <taxon>Dikarya</taxon>
        <taxon>Basidiomycota</taxon>
        <taxon>Agaricomycotina</taxon>
        <taxon>Tremellomycetes</taxon>
        <taxon>Tremellales</taxon>
        <taxon>Cryptococcaceae</taxon>
        <taxon>Cryptococcus</taxon>
    </lineage>
</organism>
<feature type="compositionally biased region" description="Basic and acidic residues" evidence="1">
    <location>
        <begin position="217"/>
        <end position="227"/>
    </location>
</feature>
<reference evidence="2" key="3">
    <citation type="submission" date="2024-01" db="EMBL/GenBank/DDBJ databases">
        <authorList>
            <person name="Coelho M.A."/>
            <person name="David-Palma M."/>
            <person name="Shea T."/>
            <person name="Sun S."/>
            <person name="Cuomo C.A."/>
            <person name="Heitman J."/>
        </authorList>
    </citation>
    <scope>NUCLEOTIDE SEQUENCE</scope>
    <source>
        <strain evidence="2">CBS 7841</strain>
    </source>
</reference>
<feature type="compositionally biased region" description="Low complexity" evidence="1">
    <location>
        <begin position="365"/>
        <end position="387"/>
    </location>
</feature>
<feature type="region of interest" description="Disordered" evidence="1">
    <location>
        <begin position="205"/>
        <end position="228"/>
    </location>
</feature>
<feature type="compositionally biased region" description="Basic residues" evidence="1">
    <location>
        <begin position="645"/>
        <end position="656"/>
    </location>
</feature>
<feature type="region of interest" description="Disordered" evidence="1">
    <location>
        <begin position="893"/>
        <end position="963"/>
    </location>
</feature>
<dbReference type="Proteomes" id="UP000094043">
    <property type="component" value="Chromosome 8"/>
</dbReference>
<evidence type="ECO:0000313" key="3">
    <source>
        <dbReference type="Proteomes" id="UP000094043"/>
    </source>
</evidence>
<feature type="region of interest" description="Disordered" evidence="1">
    <location>
        <begin position="633"/>
        <end position="664"/>
    </location>
</feature>
<feature type="region of interest" description="Disordered" evidence="1">
    <location>
        <begin position="33"/>
        <end position="54"/>
    </location>
</feature>
<dbReference type="AlphaFoldDB" id="A0AAJ8JYP9"/>
<evidence type="ECO:0000313" key="2">
    <source>
        <dbReference type="EMBL" id="WVN91026.1"/>
    </source>
</evidence>
<feature type="region of interest" description="Disordered" evidence="1">
    <location>
        <begin position="288"/>
        <end position="391"/>
    </location>
</feature>
<feature type="region of interest" description="Disordered" evidence="1">
    <location>
        <begin position="548"/>
        <end position="567"/>
    </location>
</feature>
<dbReference type="GeneID" id="91090481"/>
<reference evidence="2" key="2">
    <citation type="journal article" date="2022" name="Elife">
        <title>Obligate sexual reproduction of a homothallic fungus closely related to the Cryptococcus pathogenic species complex.</title>
        <authorList>
            <person name="Passer A.R."/>
            <person name="Clancey S.A."/>
            <person name="Shea T."/>
            <person name="David-Palma M."/>
            <person name="Averette A.F."/>
            <person name="Boekhout T."/>
            <person name="Porcel B.M."/>
            <person name="Nowrousian M."/>
            <person name="Cuomo C.A."/>
            <person name="Sun S."/>
            <person name="Heitman J."/>
            <person name="Coelho M.A."/>
        </authorList>
    </citation>
    <scope>NUCLEOTIDE SEQUENCE</scope>
    <source>
        <strain evidence="2">CBS 7841</strain>
    </source>
</reference>
<feature type="compositionally biased region" description="Basic and acidic residues" evidence="1">
    <location>
        <begin position="899"/>
        <end position="908"/>
    </location>
</feature>
<feature type="compositionally biased region" description="Polar residues" evidence="1">
    <location>
        <begin position="995"/>
        <end position="1006"/>
    </location>
</feature>
<feature type="region of interest" description="Disordered" evidence="1">
    <location>
        <begin position="255"/>
        <end position="276"/>
    </location>
</feature>
<evidence type="ECO:0000256" key="1">
    <source>
        <dbReference type="SAM" id="MobiDB-lite"/>
    </source>
</evidence>
<feature type="compositionally biased region" description="Polar residues" evidence="1">
    <location>
        <begin position="315"/>
        <end position="333"/>
    </location>
</feature>
<gene>
    <name evidence="2" type="ORF">L203_106273</name>
</gene>
<feature type="compositionally biased region" description="Polar residues" evidence="1">
    <location>
        <begin position="351"/>
        <end position="360"/>
    </location>
</feature>
<name>A0AAJ8JYP9_9TREE</name>
<proteinExistence type="predicted"/>
<feature type="region of interest" description="Disordered" evidence="1">
    <location>
        <begin position="979"/>
        <end position="1009"/>
    </location>
</feature>
<dbReference type="RefSeq" id="XP_066071726.1">
    <property type="nucleotide sequence ID" value="XM_066215629.1"/>
</dbReference>
<feature type="compositionally biased region" description="Polar residues" evidence="1">
    <location>
        <begin position="841"/>
        <end position="850"/>
    </location>
</feature>